<dbReference type="OrthoDB" id="2453421at2"/>
<gene>
    <name evidence="1" type="ORF">BleG1_1163</name>
</gene>
<dbReference type="Proteomes" id="UP000027142">
    <property type="component" value="Chromosome"/>
</dbReference>
<dbReference type="STRING" id="1246626.BleG1_1163"/>
<dbReference type="HOGENOM" id="CLU_177755_0_0_9"/>
<reference evidence="1 2" key="1">
    <citation type="journal article" date="2014" name="Gene">
        <title>A comparative genomic analysis of the alkalitolerant soil bacterium Bacillus lehensis G1.</title>
        <authorList>
            <person name="Noor Y.M."/>
            <person name="Samsulrizal N.H."/>
            <person name="Jema'on N.A."/>
            <person name="Low K.O."/>
            <person name="Ramli A.N."/>
            <person name="Alias N.I."/>
            <person name="Damis S.I."/>
            <person name="Fuzi S.F."/>
            <person name="Isa M.N."/>
            <person name="Murad A.M."/>
            <person name="Raih M.F."/>
            <person name="Bakar F.D."/>
            <person name="Najimudin N."/>
            <person name="Mahadi N.M."/>
            <person name="Illias R.M."/>
        </authorList>
    </citation>
    <scope>NUCLEOTIDE SEQUENCE [LARGE SCALE GENOMIC DNA]</scope>
    <source>
        <strain evidence="1 2">G1</strain>
    </source>
</reference>
<dbReference type="EMBL" id="CP003923">
    <property type="protein sequence ID" value="AIC93766.1"/>
    <property type="molecule type" value="Genomic_DNA"/>
</dbReference>
<organism evidence="1 2">
    <name type="scientific">Shouchella lehensis G1</name>
    <dbReference type="NCBI Taxonomy" id="1246626"/>
    <lineage>
        <taxon>Bacteria</taxon>
        <taxon>Bacillati</taxon>
        <taxon>Bacillota</taxon>
        <taxon>Bacilli</taxon>
        <taxon>Bacillales</taxon>
        <taxon>Bacillaceae</taxon>
        <taxon>Shouchella</taxon>
    </lineage>
</organism>
<dbReference type="eggNOG" id="ENOG50333MH">
    <property type="taxonomic scope" value="Bacteria"/>
</dbReference>
<sequence length="78" mass="9776">MELVSYSYWKRNQIKAIFNRFPSSVVTFRMVRNYYFVYSVQWSEMDTMVIREDLKEMEWLLNEELGLVHFYENRKRAY</sequence>
<evidence type="ECO:0000313" key="1">
    <source>
        <dbReference type="EMBL" id="AIC93766.1"/>
    </source>
</evidence>
<evidence type="ECO:0000313" key="2">
    <source>
        <dbReference type="Proteomes" id="UP000027142"/>
    </source>
</evidence>
<dbReference type="PATRIC" id="fig|1246626.3.peg.1167"/>
<proteinExistence type="predicted"/>
<dbReference type="AlphaFoldDB" id="A0A060LR54"/>
<protein>
    <submittedName>
        <fullName evidence="1">Uncharacterized protein</fullName>
    </submittedName>
</protein>
<dbReference type="RefSeq" id="WP_038478267.1">
    <property type="nucleotide sequence ID" value="NZ_CP003923.1"/>
</dbReference>
<accession>A0A060LR54</accession>
<dbReference type="KEGG" id="ble:BleG1_1163"/>
<name>A0A060LR54_9BACI</name>
<keyword evidence="2" id="KW-1185">Reference proteome</keyword>